<dbReference type="PANTHER" id="PTHR37953:SF1">
    <property type="entry name" value="UPF0127 PROTEIN MJ1496"/>
    <property type="match status" value="1"/>
</dbReference>
<dbReference type="EMBL" id="JAHHGZ010000010">
    <property type="protein sequence ID" value="MBW4667964.1"/>
    <property type="molecule type" value="Genomic_DNA"/>
</dbReference>
<evidence type="ECO:0000256" key="2">
    <source>
        <dbReference type="SAM" id="SignalP"/>
    </source>
</evidence>
<dbReference type="Pfam" id="PF02643">
    <property type="entry name" value="DUF192"/>
    <property type="match status" value="1"/>
</dbReference>
<feature type="compositionally biased region" description="Low complexity" evidence="1">
    <location>
        <begin position="25"/>
        <end position="38"/>
    </location>
</feature>
<dbReference type="AlphaFoldDB" id="A0A951USI6"/>
<dbReference type="InterPro" id="IPR038695">
    <property type="entry name" value="Saro_0823-like_sf"/>
</dbReference>
<dbReference type="PROSITE" id="PS51257">
    <property type="entry name" value="PROKAR_LIPOPROTEIN"/>
    <property type="match status" value="1"/>
</dbReference>
<sequence length="176" mass="19196">MIRWLSLFPIILSVLLFACSTPTPAKPSNATPSPNSSTRVNNGQKLPITANAIVPNGTKIKLEVAQTQQQQMMGLMYRPALPDDQGMLFPFSPPQNIGFWMKNVPVALDMVFIRNGKILAIAPKVPPCTDDPCPSYGPGKDFDQVIELRSGRAAELGLKAGDGVKIEYFNSGNLRR</sequence>
<dbReference type="Gene3D" id="2.60.120.1140">
    <property type="entry name" value="Protein of unknown function DUF192"/>
    <property type="match status" value="1"/>
</dbReference>
<dbReference type="Proteomes" id="UP000729701">
    <property type="component" value="Unassembled WGS sequence"/>
</dbReference>
<proteinExistence type="predicted"/>
<evidence type="ECO:0000256" key="1">
    <source>
        <dbReference type="SAM" id="MobiDB-lite"/>
    </source>
</evidence>
<comment type="caution">
    <text evidence="3">The sequence shown here is derived from an EMBL/GenBank/DDBJ whole genome shotgun (WGS) entry which is preliminary data.</text>
</comment>
<dbReference type="PANTHER" id="PTHR37953">
    <property type="entry name" value="UPF0127 PROTEIN MJ1496"/>
    <property type="match status" value="1"/>
</dbReference>
<protein>
    <submittedName>
        <fullName evidence="3">DUF192 domain-containing protein</fullName>
    </submittedName>
</protein>
<reference evidence="3" key="1">
    <citation type="submission" date="2021-05" db="EMBL/GenBank/DDBJ databases">
        <authorList>
            <person name="Pietrasiak N."/>
            <person name="Ward R."/>
            <person name="Stajich J.E."/>
            <person name="Kurbessoian T."/>
        </authorList>
    </citation>
    <scope>NUCLEOTIDE SEQUENCE</scope>
    <source>
        <strain evidence="3">GSE-NOS-MK-12-04C</strain>
    </source>
</reference>
<organism evidence="3 4">
    <name type="scientific">Cyanomargarita calcarea GSE-NOS-MK-12-04C</name>
    <dbReference type="NCBI Taxonomy" id="2839659"/>
    <lineage>
        <taxon>Bacteria</taxon>
        <taxon>Bacillati</taxon>
        <taxon>Cyanobacteriota</taxon>
        <taxon>Cyanophyceae</taxon>
        <taxon>Nostocales</taxon>
        <taxon>Cyanomargaritaceae</taxon>
        <taxon>Cyanomargarita</taxon>
    </lineage>
</organism>
<evidence type="ECO:0000313" key="4">
    <source>
        <dbReference type="Proteomes" id="UP000729701"/>
    </source>
</evidence>
<keyword evidence="2" id="KW-0732">Signal</keyword>
<name>A0A951USI6_9CYAN</name>
<feature type="chain" id="PRO_5037131127" evidence="2">
    <location>
        <begin position="26"/>
        <end position="176"/>
    </location>
</feature>
<dbReference type="InterPro" id="IPR003795">
    <property type="entry name" value="DUF192"/>
</dbReference>
<evidence type="ECO:0000313" key="3">
    <source>
        <dbReference type="EMBL" id="MBW4667964.1"/>
    </source>
</evidence>
<gene>
    <name evidence="3" type="ORF">KME60_11170</name>
</gene>
<feature type="signal peptide" evidence="2">
    <location>
        <begin position="1"/>
        <end position="25"/>
    </location>
</feature>
<reference evidence="3" key="2">
    <citation type="journal article" date="2022" name="Microbiol. Resour. Announc.">
        <title>Metagenome Sequencing to Explore Phylogenomics of Terrestrial Cyanobacteria.</title>
        <authorList>
            <person name="Ward R.D."/>
            <person name="Stajich J.E."/>
            <person name="Johansen J.R."/>
            <person name="Huntemann M."/>
            <person name="Clum A."/>
            <person name="Foster B."/>
            <person name="Foster B."/>
            <person name="Roux S."/>
            <person name="Palaniappan K."/>
            <person name="Varghese N."/>
            <person name="Mukherjee S."/>
            <person name="Reddy T.B.K."/>
            <person name="Daum C."/>
            <person name="Copeland A."/>
            <person name="Chen I.A."/>
            <person name="Ivanova N.N."/>
            <person name="Kyrpides N.C."/>
            <person name="Shapiro N."/>
            <person name="Eloe-Fadrosh E.A."/>
            <person name="Pietrasiak N."/>
        </authorList>
    </citation>
    <scope>NUCLEOTIDE SEQUENCE</scope>
    <source>
        <strain evidence="3">GSE-NOS-MK-12-04C</strain>
    </source>
</reference>
<accession>A0A951USI6</accession>
<feature type="region of interest" description="Disordered" evidence="1">
    <location>
        <begin position="25"/>
        <end position="44"/>
    </location>
</feature>